<dbReference type="EC" id="5.3.1.23" evidence="3"/>
<dbReference type="InterPro" id="IPR037171">
    <property type="entry name" value="NagB/RpiA_transferase-like"/>
</dbReference>
<protein>
    <recommendedName>
        <fullName evidence="3">Methylthioribose-1-phosphate isomerase</fullName>
        <shortName evidence="3">M1Pi</shortName>
        <shortName evidence="3">MTR-1-P isomerase</shortName>
        <ecNumber evidence="3">5.3.1.23</ecNumber>
    </recommendedName>
    <alternativeName>
        <fullName evidence="3">S-methyl-5-thioribose-1-phosphate isomerase</fullName>
    </alternativeName>
</protein>
<proteinExistence type="inferred from homology"/>
<comment type="similarity">
    <text evidence="3">Belongs to the EIF-2B alpha/beta/delta subunits family. MtnA subfamily.</text>
</comment>
<evidence type="ECO:0000256" key="2">
    <source>
        <dbReference type="ARBA" id="ARBA00052401"/>
    </source>
</evidence>
<dbReference type="InterPro" id="IPR042529">
    <property type="entry name" value="IF_2B-like_C"/>
</dbReference>
<dbReference type="Proteomes" id="UP000231932">
    <property type="component" value="Chromosome"/>
</dbReference>
<dbReference type="HAMAP" id="MF_01678">
    <property type="entry name" value="Salvage_MtnA"/>
    <property type="match status" value="1"/>
</dbReference>
<dbReference type="EMBL" id="CP024955">
    <property type="protein sequence ID" value="ATY84876.1"/>
    <property type="molecule type" value="Genomic_DNA"/>
</dbReference>
<dbReference type="GO" id="GO:0019509">
    <property type="term" value="P:L-methionine salvage from methylthioadenosine"/>
    <property type="evidence" value="ECO:0007669"/>
    <property type="project" value="UniProtKB-UniRule"/>
</dbReference>
<organism evidence="5 6">
    <name type="scientific">Kyrpidia spormannii</name>
    <dbReference type="NCBI Taxonomy" id="2055160"/>
    <lineage>
        <taxon>Bacteria</taxon>
        <taxon>Bacillati</taxon>
        <taxon>Bacillota</taxon>
        <taxon>Bacilli</taxon>
        <taxon>Bacillales</taxon>
        <taxon>Alicyclobacillaceae</taxon>
        <taxon>Kyrpidia</taxon>
    </lineage>
</organism>
<accession>A0A2K8N6B9</accession>
<dbReference type="PANTHER" id="PTHR43475">
    <property type="entry name" value="METHYLTHIORIBOSE-1-PHOSPHATE ISOMERASE"/>
    <property type="match status" value="1"/>
</dbReference>
<dbReference type="RefSeq" id="WP_100667682.1">
    <property type="nucleotide sequence ID" value="NZ_CP024955.1"/>
</dbReference>
<feature type="active site" description="Proton donor" evidence="3">
    <location>
        <position position="232"/>
    </location>
</feature>
<dbReference type="GO" id="GO:0046523">
    <property type="term" value="F:S-methyl-5-thioribose-1-phosphate isomerase activity"/>
    <property type="evidence" value="ECO:0007669"/>
    <property type="project" value="UniProtKB-UniRule"/>
</dbReference>
<feature type="coiled-coil region" evidence="4">
    <location>
        <begin position="106"/>
        <end position="133"/>
    </location>
</feature>
<dbReference type="Pfam" id="PF01008">
    <property type="entry name" value="IF-2B"/>
    <property type="match status" value="1"/>
</dbReference>
<evidence type="ECO:0000256" key="4">
    <source>
        <dbReference type="SAM" id="Coils"/>
    </source>
</evidence>
<comment type="catalytic activity">
    <reaction evidence="2 3">
        <text>5-(methylsulfanyl)-alpha-D-ribose 1-phosphate = 5-(methylsulfanyl)-D-ribulose 1-phosphate</text>
        <dbReference type="Rhea" id="RHEA:19989"/>
        <dbReference type="ChEBI" id="CHEBI:58533"/>
        <dbReference type="ChEBI" id="CHEBI:58548"/>
        <dbReference type="EC" id="5.3.1.23"/>
    </reaction>
</comment>
<evidence type="ECO:0000256" key="3">
    <source>
        <dbReference type="HAMAP-Rule" id="MF_01678"/>
    </source>
</evidence>
<feature type="binding site" evidence="3">
    <location>
        <position position="86"/>
    </location>
    <ligand>
        <name>substrate</name>
    </ligand>
</feature>
<evidence type="ECO:0000313" key="6">
    <source>
        <dbReference type="Proteomes" id="UP000231932"/>
    </source>
</evidence>
<feature type="binding site" evidence="3">
    <location>
        <begin position="44"/>
        <end position="46"/>
    </location>
    <ligand>
        <name>substrate</name>
    </ligand>
</feature>
<feature type="site" description="Transition state stabilizer" evidence="3">
    <location>
        <position position="152"/>
    </location>
</feature>
<dbReference type="PANTHER" id="PTHR43475:SF1">
    <property type="entry name" value="METHYLTHIORIBOSE-1-PHOSPHATE ISOMERASE"/>
    <property type="match status" value="1"/>
</dbReference>
<dbReference type="NCBIfam" id="NF004326">
    <property type="entry name" value="PRK05720.1"/>
    <property type="match status" value="1"/>
</dbReference>
<keyword evidence="3" id="KW-0028">Amino-acid biosynthesis</keyword>
<comment type="pathway">
    <text evidence="3">Amino-acid biosynthesis; L-methionine biosynthesis via salvage pathway; L-methionine from S-methyl-5-thio-alpha-D-ribose 1-phosphate: step 1/6.</text>
</comment>
<comment type="function">
    <text evidence="3">Catalyzes the interconversion of methylthioribose-1-phosphate (MTR-1-P) into methylthioribulose-1-phosphate (MTRu-1-P).</text>
</comment>
<gene>
    <name evidence="3 5" type="primary">mtnA</name>
    <name evidence="5" type="ORF">CVV65_08025</name>
</gene>
<name>A0A2K8N6B9_9BACL</name>
<dbReference type="FunFam" id="1.20.120.420:FF:000003">
    <property type="entry name" value="Methylthioribose-1-phosphate isomerase"/>
    <property type="match status" value="1"/>
</dbReference>
<feature type="binding site" evidence="3">
    <location>
        <position position="191"/>
    </location>
    <ligand>
        <name>substrate</name>
    </ligand>
</feature>
<dbReference type="UniPathway" id="UPA00904">
    <property type="reaction ID" value="UER00874"/>
</dbReference>
<dbReference type="OrthoDB" id="9803436at2"/>
<dbReference type="InterPro" id="IPR027363">
    <property type="entry name" value="M1Pi_N"/>
</dbReference>
<dbReference type="Gene3D" id="3.40.50.10470">
    <property type="entry name" value="Translation initiation factor eif-2b, domain 2"/>
    <property type="match status" value="1"/>
</dbReference>
<dbReference type="KEGG" id="kyr:CVV65_08025"/>
<dbReference type="FunFam" id="3.40.50.10470:FF:000006">
    <property type="entry name" value="Methylthioribose-1-phosphate isomerase"/>
    <property type="match status" value="1"/>
</dbReference>
<dbReference type="InterPro" id="IPR000649">
    <property type="entry name" value="IF-2B-related"/>
</dbReference>
<keyword evidence="3" id="KW-0486">Methionine biosynthesis</keyword>
<dbReference type="InterPro" id="IPR011559">
    <property type="entry name" value="Initiation_fac_2B_a/b/d"/>
</dbReference>
<dbReference type="InterPro" id="IPR005251">
    <property type="entry name" value="IF-M1Pi"/>
</dbReference>
<keyword evidence="6" id="KW-1185">Reference proteome</keyword>
<keyword evidence="4" id="KW-0175">Coiled coil</keyword>
<evidence type="ECO:0000256" key="1">
    <source>
        <dbReference type="ARBA" id="ARBA00023235"/>
    </source>
</evidence>
<keyword evidence="1 3" id="KW-0413">Isomerase</keyword>
<dbReference type="Gene3D" id="1.20.120.420">
    <property type="entry name" value="translation initiation factor eif-2b, domain 1"/>
    <property type="match status" value="1"/>
</dbReference>
<dbReference type="NCBIfam" id="TIGR00512">
    <property type="entry name" value="salvage_mtnA"/>
    <property type="match status" value="1"/>
</dbReference>
<reference evidence="6" key="1">
    <citation type="submission" date="2017-11" db="EMBL/GenBank/DDBJ databases">
        <title>Complete Genome Sequence of Kyrpidia sp. Strain EA-1, a thermophilic, hydrogen-oxidizing Bacterium, isolated from the Azores.</title>
        <authorList>
            <person name="Reiner J.E."/>
            <person name="Lapp C.J."/>
            <person name="Bunk B."/>
            <person name="Gescher J."/>
        </authorList>
    </citation>
    <scope>NUCLEOTIDE SEQUENCE [LARGE SCALE GENOMIC DNA]</scope>
    <source>
        <strain evidence="6">EA-1</strain>
    </source>
</reference>
<dbReference type="SUPFAM" id="SSF100950">
    <property type="entry name" value="NagB/RpiA/CoA transferase-like"/>
    <property type="match status" value="1"/>
</dbReference>
<dbReference type="AlphaFoldDB" id="A0A2K8N6B9"/>
<dbReference type="NCBIfam" id="TIGR00524">
    <property type="entry name" value="eIF-2B_rel"/>
    <property type="match status" value="1"/>
</dbReference>
<sequence>MRALGWNDGELLILDQTRLPLEERWVHCRTVEEVAEAIERMRVRGAPAIGVAAAFGVVLGAQRAVEQGRRISAAVREAVARLAATRPTAVNLFWALSRMEKVAEVAGEGREAVARLEREAEAVMREDERVNRRIGRWGAELIPQRARILTHCNTGALATAAYGTALGVIRAAREEGKEVQVWVDETRPFFQGARLTAYELVQEGIEGTIITDSTAAALMAKGWVDLVIVGADRVAANGDVANKIGTYGLAIAARYHGIPFYVAAPTSTFDGSLADGRAIPIEERNPDEVLQVAGVRMAPPGASALHLAFDVTPHSLIDALITEKGVLRPPIPDAVQGLLRGGT</sequence>
<evidence type="ECO:0000313" key="5">
    <source>
        <dbReference type="EMBL" id="ATY84876.1"/>
    </source>
</evidence>
<feature type="binding site" evidence="3">
    <location>
        <begin position="242"/>
        <end position="243"/>
    </location>
    <ligand>
        <name>substrate</name>
    </ligand>
</feature>